<keyword evidence="4 11" id="KW-0812">Transmembrane</keyword>
<evidence type="ECO:0000256" key="10">
    <source>
        <dbReference type="SAM" id="MobiDB-lite"/>
    </source>
</evidence>
<dbReference type="EMBL" id="JAHHUM010001444">
    <property type="protein sequence ID" value="KAK5612331.1"/>
    <property type="molecule type" value="Genomic_DNA"/>
</dbReference>
<dbReference type="Pfam" id="PF00930">
    <property type="entry name" value="DPPIV_N"/>
    <property type="match status" value="1"/>
</dbReference>
<proteinExistence type="inferred from homology"/>
<dbReference type="PANTHER" id="PTHR11731:SF20">
    <property type="entry name" value="DIPEPTIDYL AMINOPEPTIDASE-LIKE PROTEIN 6"/>
    <property type="match status" value="1"/>
</dbReference>
<evidence type="ECO:0000256" key="4">
    <source>
        <dbReference type="ARBA" id="ARBA00022692"/>
    </source>
</evidence>
<dbReference type="GO" id="GO:0006508">
    <property type="term" value="P:proteolysis"/>
    <property type="evidence" value="ECO:0007669"/>
    <property type="project" value="InterPro"/>
</dbReference>
<keyword evidence="8" id="KW-1015">Disulfide bond</keyword>
<dbReference type="Proteomes" id="UP001311232">
    <property type="component" value="Unassembled WGS sequence"/>
</dbReference>
<evidence type="ECO:0000313" key="13">
    <source>
        <dbReference type="EMBL" id="KAK5612331.1"/>
    </source>
</evidence>
<accession>A0AAV9RTR0</accession>
<evidence type="ECO:0000256" key="7">
    <source>
        <dbReference type="ARBA" id="ARBA00023136"/>
    </source>
</evidence>
<evidence type="ECO:0000259" key="12">
    <source>
        <dbReference type="Pfam" id="PF00930"/>
    </source>
</evidence>
<dbReference type="InterPro" id="IPR050278">
    <property type="entry name" value="Serine_Prot_S9B/DPPIV"/>
</dbReference>
<evidence type="ECO:0000256" key="1">
    <source>
        <dbReference type="ARBA" id="ARBA00004401"/>
    </source>
</evidence>
<evidence type="ECO:0000256" key="9">
    <source>
        <dbReference type="ARBA" id="ARBA00023180"/>
    </source>
</evidence>
<evidence type="ECO:0000256" key="2">
    <source>
        <dbReference type="ARBA" id="ARBA00006150"/>
    </source>
</evidence>
<gene>
    <name evidence="13" type="primary">DPP6_1</name>
    <name evidence="13" type="ORF">CRENBAI_013164</name>
</gene>
<dbReference type="Gene3D" id="2.140.10.30">
    <property type="entry name" value="Dipeptidylpeptidase IV, N-terminal domain"/>
    <property type="match status" value="1"/>
</dbReference>
<organism evidence="13 14">
    <name type="scientific">Crenichthys baileyi</name>
    <name type="common">White River springfish</name>
    <dbReference type="NCBI Taxonomy" id="28760"/>
    <lineage>
        <taxon>Eukaryota</taxon>
        <taxon>Metazoa</taxon>
        <taxon>Chordata</taxon>
        <taxon>Craniata</taxon>
        <taxon>Vertebrata</taxon>
        <taxon>Euteleostomi</taxon>
        <taxon>Actinopterygii</taxon>
        <taxon>Neopterygii</taxon>
        <taxon>Teleostei</taxon>
        <taxon>Neoteleostei</taxon>
        <taxon>Acanthomorphata</taxon>
        <taxon>Ovalentaria</taxon>
        <taxon>Atherinomorphae</taxon>
        <taxon>Cyprinodontiformes</taxon>
        <taxon>Goodeidae</taxon>
        <taxon>Crenichthys</taxon>
    </lineage>
</organism>
<dbReference type="PANTHER" id="PTHR11731">
    <property type="entry name" value="PROTEASE FAMILY S9B,C DIPEPTIDYL-PEPTIDASE IV-RELATED"/>
    <property type="match status" value="1"/>
</dbReference>
<feature type="domain" description="Dipeptidylpeptidase IV N-terminal" evidence="12">
    <location>
        <begin position="133"/>
        <end position="232"/>
    </location>
</feature>
<feature type="transmembrane region" description="Helical" evidence="11">
    <location>
        <begin position="34"/>
        <end position="56"/>
    </location>
</feature>
<keyword evidence="14" id="KW-1185">Reference proteome</keyword>
<dbReference type="InterPro" id="IPR002469">
    <property type="entry name" value="Peptidase_S9B_N"/>
</dbReference>
<keyword evidence="6 11" id="KW-1133">Transmembrane helix</keyword>
<dbReference type="GO" id="GO:0008076">
    <property type="term" value="C:voltage-gated potassium channel complex"/>
    <property type="evidence" value="ECO:0007669"/>
    <property type="project" value="TreeGrafter"/>
</dbReference>
<comment type="caution">
    <text evidence="13">The sequence shown here is derived from an EMBL/GenBank/DDBJ whole genome shotgun (WGS) entry which is preliminary data.</text>
</comment>
<feature type="region of interest" description="Disordered" evidence="10">
    <location>
        <begin position="1"/>
        <end position="25"/>
    </location>
</feature>
<evidence type="ECO:0000256" key="3">
    <source>
        <dbReference type="ARBA" id="ARBA00022475"/>
    </source>
</evidence>
<reference evidence="13 14" key="1">
    <citation type="submission" date="2021-06" db="EMBL/GenBank/DDBJ databases">
        <authorList>
            <person name="Palmer J.M."/>
        </authorList>
    </citation>
    <scope>NUCLEOTIDE SEQUENCE [LARGE SCALE GENOMIC DNA]</scope>
    <source>
        <strain evidence="13 14">MEX-2019</strain>
        <tissue evidence="13">Muscle</tissue>
    </source>
</reference>
<evidence type="ECO:0000313" key="14">
    <source>
        <dbReference type="Proteomes" id="UP001311232"/>
    </source>
</evidence>
<keyword evidence="13" id="KW-0031">Aminopeptidase</keyword>
<name>A0AAV9RTR0_9TELE</name>
<keyword evidence="7 11" id="KW-0472">Membrane</keyword>
<keyword evidence="3" id="KW-1003">Cell membrane</keyword>
<dbReference type="SUPFAM" id="SSF82171">
    <property type="entry name" value="DPP6 N-terminal domain-like"/>
    <property type="match status" value="1"/>
</dbReference>
<evidence type="ECO:0000256" key="5">
    <source>
        <dbReference type="ARBA" id="ARBA00022968"/>
    </source>
</evidence>
<evidence type="ECO:0000256" key="11">
    <source>
        <dbReference type="SAM" id="Phobius"/>
    </source>
</evidence>
<keyword evidence="13" id="KW-0378">Hydrolase</keyword>
<sequence length="275" mass="31443">MTTAKDGNAPSKAAQQQDQELVGSNPPQRNWKGIAIALLVILVICSLIVTSVILLTPGEDDRLALKGKVTVGDLFRKEFKVHDPNGKWISSNELLYRNRDGDVVKYNVDTEEQTVLVHNKKFEMYKASRYEVSPDLKHVLLAYNVAAVYQYSYTAFYIICSLETPETWNLNPPEVRNAQLQFAGWGPQDQQLIFIFENNIYYRSKVESRSIRLVSTGKEGVIFNGLSDWLYEVWSGFKVVRQEMGRERREEDGIDPSVWIFFFGSYRPPNGCAQD</sequence>
<dbReference type="GO" id="GO:0004177">
    <property type="term" value="F:aminopeptidase activity"/>
    <property type="evidence" value="ECO:0007669"/>
    <property type="project" value="UniProtKB-KW"/>
</dbReference>
<keyword evidence="9" id="KW-0325">Glycoprotein</keyword>
<comment type="similarity">
    <text evidence="2">Belongs to the peptidase S9B family.</text>
</comment>
<comment type="subcellular location">
    <subcellularLocation>
        <location evidence="1">Cell membrane</location>
        <topology evidence="1">Single-pass type II membrane protein</topology>
    </subcellularLocation>
</comment>
<keyword evidence="13" id="KW-0645">Protease</keyword>
<dbReference type="AlphaFoldDB" id="A0AAV9RTR0"/>
<protein>
    <submittedName>
        <fullName evidence="13">Dipeptidyl aminopeptidase-like protein 6</fullName>
    </submittedName>
</protein>
<dbReference type="GO" id="GO:0015459">
    <property type="term" value="F:potassium channel regulator activity"/>
    <property type="evidence" value="ECO:0007669"/>
    <property type="project" value="TreeGrafter"/>
</dbReference>
<evidence type="ECO:0000256" key="6">
    <source>
        <dbReference type="ARBA" id="ARBA00022989"/>
    </source>
</evidence>
<keyword evidence="5" id="KW-0735">Signal-anchor</keyword>
<dbReference type="GO" id="GO:1901379">
    <property type="term" value="P:regulation of potassium ion transmembrane transport"/>
    <property type="evidence" value="ECO:0007669"/>
    <property type="project" value="TreeGrafter"/>
</dbReference>
<evidence type="ECO:0000256" key="8">
    <source>
        <dbReference type="ARBA" id="ARBA00023157"/>
    </source>
</evidence>